<keyword evidence="1" id="KW-0812">Transmembrane</keyword>
<accession>A0ABQ2GXI0</accession>
<keyword evidence="4" id="KW-1185">Reference proteome</keyword>
<keyword evidence="1" id="KW-1133">Transmembrane helix</keyword>
<evidence type="ECO:0000259" key="2">
    <source>
        <dbReference type="PROSITE" id="PS50234"/>
    </source>
</evidence>
<keyword evidence="1" id="KW-0472">Membrane</keyword>
<gene>
    <name evidence="3" type="ORF">GCM10010841_26210</name>
</gene>
<dbReference type="InterPro" id="IPR002035">
    <property type="entry name" value="VWF_A"/>
</dbReference>
<protein>
    <recommendedName>
        <fullName evidence="2">VWFA domain-containing protein</fullName>
    </recommendedName>
</protein>
<feature type="transmembrane region" description="Helical" evidence="1">
    <location>
        <begin position="400"/>
        <end position="419"/>
    </location>
</feature>
<organism evidence="3 4">
    <name type="scientific">Deinococcus aerophilus</name>
    <dbReference type="NCBI Taxonomy" id="522488"/>
    <lineage>
        <taxon>Bacteria</taxon>
        <taxon>Thermotogati</taxon>
        <taxon>Deinococcota</taxon>
        <taxon>Deinococci</taxon>
        <taxon>Deinococcales</taxon>
        <taxon>Deinococcaceae</taxon>
        <taxon>Deinococcus</taxon>
    </lineage>
</organism>
<dbReference type="InterPro" id="IPR036465">
    <property type="entry name" value="vWFA_dom_sf"/>
</dbReference>
<dbReference type="Pfam" id="PF13519">
    <property type="entry name" value="VWA_2"/>
    <property type="match status" value="1"/>
</dbReference>
<dbReference type="EMBL" id="BMOM01000025">
    <property type="protein sequence ID" value="GGM16653.1"/>
    <property type="molecule type" value="Genomic_DNA"/>
</dbReference>
<reference evidence="4" key="1">
    <citation type="journal article" date="2019" name="Int. J. Syst. Evol. Microbiol.">
        <title>The Global Catalogue of Microorganisms (GCM) 10K type strain sequencing project: providing services to taxonomists for standard genome sequencing and annotation.</title>
        <authorList>
            <consortium name="The Broad Institute Genomics Platform"/>
            <consortium name="The Broad Institute Genome Sequencing Center for Infectious Disease"/>
            <person name="Wu L."/>
            <person name="Ma J."/>
        </authorList>
    </citation>
    <scope>NUCLEOTIDE SEQUENCE [LARGE SCALE GENOMIC DNA]</scope>
    <source>
        <strain evidence="4">JCM 15443</strain>
    </source>
</reference>
<sequence length="513" mass="56686">MPEHHRYVFLVDTSGSMRGVGGTPNIFGRVKSELKRFLASAPDGSTVQFNTFDARLNSGPTFDLPDERQAFQAYVDRLQANGQSTHVYRALDETLTALPEAQQSATMLYLLTDGKDNDQASATRLQSFLQRYQVQRGPHDWLYYITLGLQTPADVQQALKNVPRTQTLSAAPGQLPRLSVITIQPGQLNLGNLRLTPVAQRDLNVITQGTSVNLQAQVVSPDLERHGAYLTARLNAARSSGLSSVRFSLKNTETLPPGTYRARLCLSGPDGAAVQPGALELKLAYHPAAHYQLEAQKAAGTLELKRGEEQSVTYTLTGNPWATGPVAVEAQAPEGLGVTLNGQPQTQLRPGDRLQVILRNQALPSDRAQQVQLRLRAPDGETGPLAPLTVIQPKTFLERFWPLLMLAALLGAAALLWWWTSRRPWALAQIDGQTFKLRSEIVHLEQLTGSPDLRHLSLRRRNTQGRLHKIPEGVEVRAGRDLLETNDVLERNEEHTILRDGQLVARITLKQAR</sequence>
<feature type="domain" description="VWFA" evidence="2">
    <location>
        <begin position="6"/>
        <end position="198"/>
    </location>
</feature>
<dbReference type="Gene3D" id="3.40.50.410">
    <property type="entry name" value="von Willebrand factor, type A domain"/>
    <property type="match status" value="1"/>
</dbReference>
<comment type="caution">
    <text evidence="3">The sequence shown here is derived from an EMBL/GenBank/DDBJ whole genome shotgun (WGS) entry which is preliminary data.</text>
</comment>
<dbReference type="SUPFAM" id="SSF53300">
    <property type="entry name" value="vWA-like"/>
    <property type="match status" value="1"/>
</dbReference>
<evidence type="ECO:0000313" key="4">
    <source>
        <dbReference type="Proteomes" id="UP000661918"/>
    </source>
</evidence>
<evidence type="ECO:0000313" key="3">
    <source>
        <dbReference type="EMBL" id="GGM16653.1"/>
    </source>
</evidence>
<proteinExistence type="predicted"/>
<dbReference type="Proteomes" id="UP000661918">
    <property type="component" value="Unassembled WGS sequence"/>
</dbReference>
<name>A0ABQ2GXI0_9DEIO</name>
<evidence type="ECO:0000256" key="1">
    <source>
        <dbReference type="SAM" id="Phobius"/>
    </source>
</evidence>
<dbReference type="SMART" id="SM00327">
    <property type="entry name" value="VWA"/>
    <property type="match status" value="1"/>
</dbReference>
<dbReference type="PROSITE" id="PS50234">
    <property type="entry name" value="VWFA"/>
    <property type="match status" value="1"/>
</dbReference>